<accession>C6XUM5</accession>
<gene>
    <name evidence="1" type="ordered locus">Phep_1664</name>
</gene>
<dbReference type="Proteomes" id="UP000000852">
    <property type="component" value="Chromosome"/>
</dbReference>
<evidence type="ECO:0000313" key="2">
    <source>
        <dbReference type="Proteomes" id="UP000000852"/>
    </source>
</evidence>
<dbReference type="AlphaFoldDB" id="C6XUM5"/>
<dbReference type="KEGG" id="phe:Phep_1664"/>
<dbReference type="OrthoDB" id="981159at2"/>
<proteinExistence type="predicted"/>
<evidence type="ECO:0000313" key="1">
    <source>
        <dbReference type="EMBL" id="ACU03875.1"/>
    </source>
</evidence>
<dbReference type="RefSeq" id="WP_015807489.1">
    <property type="nucleotide sequence ID" value="NC_013061.1"/>
</dbReference>
<keyword evidence="2" id="KW-1185">Reference proteome</keyword>
<name>C6XUM5_PEDHD</name>
<protein>
    <recommendedName>
        <fullName evidence="3">HTH cro/C1-type domain-containing protein</fullName>
    </recommendedName>
</protein>
<evidence type="ECO:0008006" key="3">
    <source>
        <dbReference type="Google" id="ProtNLM"/>
    </source>
</evidence>
<organism evidence="1 2">
    <name type="scientific">Pedobacter heparinus (strain ATCC 13125 / DSM 2366 / CIP 104194 / JCM 7457 / NBRC 12017 / NCIMB 9290 / NRRL B-14731 / HIM 762-3)</name>
    <dbReference type="NCBI Taxonomy" id="485917"/>
    <lineage>
        <taxon>Bacteria</taxon>
        <taxon>Pseudomonadati</taxon>
        <taxon>Bacteroidota</taxon>
        <taxon>Sphingobacteriia</taxon>
        <taxon>Sphingobacteriales</taxon>
        <taxon>Sphingobacteriaceae</taxon>
        <taxon>Pedobacter</taxon>
    </lineage>
</organism>
<dbReference type="EMBL" id="CP001681">
    <property type="protein sequence ID" value="ACU03875.1"/>
    <property type="molecule type" value="Genomic_DNA"/>
</dbReference>
<dbReference type="eggNOG" id="COG0640">
    <property type="taxonomic scope" value="Bacteria"/>
</dbReference>
<dbReference type="HOGENOM" id="CLU_2013080_0_0_10"/>
<sequence>MKKQAKIDRGAILKKAVKSSGISVTEASRRAGYGRVTYYMHIGNPDLKLDILDKYATGIGYDFRDEITEMVEYYERKRENSLSTFEKIEAERDFWRDEYARTLKEKYELLKKIELLEAKLARK</sequence>
<reference evidence="1 2" key="1">
    <citation type="journal article" date="2009" name="Stand. Genomic Sci.">
        <title>Complete genome sequence of Pedobacter heparinus type strain (HIM 762-3).</title>
        <authorList>
            <person name="Han C."/>
            <person name="Spring S."/>
            <person name="Lapidus A."/>
            <person name="Del Rio T.G."/>
            <person name="Tice H."/>
            <person name="Copeland A."/>
            <person name="Cheng J.F."/>
            <person name="Lucas S."/>
            <person name="Chen F."/>
            <person name="Nolan M."/>
            <person name="Bruce D."/>
            <person name="Goodwin L."/>
            <person name="Pitluck S."/>
            <person name="Ivanova N."/>
            <person name="Mavromatis K."/>
            <person name="Mikhailova N."/>
            <person name="Pati A."/>
            <person name="Chen A."/>
            <person name="Palaniappan K."/>
            <person name="Land M."/>
            <person name="Hauser L."/>
            <person name="Chang Y.J."/>
            <person name="Jeffries C.C."/>
            <person name="Saunders E."/>
            <person name="Chertkov O."/>
            <person name="Brettin T."/>
            <person name="Goker M."/>
            <person name="Rohde M."/>
            <person name="Bristow J."/>
            <person name="Eisen J.A."/>
            <person name="Markowitz V."/>
            <person name="Hugenholtz P."/>
            <person name="Kyrpides N.C."/>
            <person name="Klenk H.P."/>
            <person name="Detter J.C."/>
        </authorList>
    </citation>
    <scope>NUCLEOTIDE SEQUENCE [LARGE SCALE GENOMIC DNA]</scope>
    <source>
        <strain evidence="2">ATCC 13125 / DSM 2366 / CIP 104194 / JCM 7457 / NBRC 12017 / NCIMB 9290 / NRRL B-14731 / HIM 762-3</strain>
    </source>
</reference>